<accession>A0A3M7RWV4</accession>
<dbReference type="Proteomes" id="UP000276133">
    <property type="component" value="Unassembled WGS sequence"/>
</dbReference>
<keyword evidence="3" id="KW-1185">Reference proteome</keyword>
<dbReference type="EMBL" id="REGN01002487">
    <property type="protein sequence ID" value="RNA27825.1"/>
    <property type="molecule type" value="Genomic_DNA"/>
</dbReference>
<keyword evidence="1" id="KW-0732">Signal</keyword>
<protein>
    <submittedName>
        <fullName evidence="2">RNA-directed DNA polymerase from mobile element jockey-like</fullName>
    </submittedName>
</protein>
<feature type="chain" id="PRO_5017934024" evidence="1">
    <location>
        <begin position="22"/>
        <end position="335"/>
    </location>
</feature>
<organism evidence="2 3">
    <name type="scientific">Brachionus plicatilis</name>
    <name type="common">Marine rotifer</name>
    <name type="synonym">Brachionus muelleri</name>
    <dbReference type="NCBI Taxonomy" id="10195"/>
    <lineage>
        <taxon>Eukaryota</taxon>
        <taxon>Metazoa</taxon>
        <taxon>Spiralia</taxon>
        <taxon>Gnathifera</taxon>
        <taxon>Rotifera</taxon>
        <taxon>Eurotatoria</taxon>
        <taxon>Monogononta</taxon>
        <taxon>Pseudotrocha</taxon>
        <taxon>Ploima</taxon>
        <taxon>Brachionidae</taxon>
        <taxon>Brachionus</taxon>
    </lineage>
</organism>
<evidence type="ECO:0000256" key="1">
    <source>
        <dbReference type="SAM" id="SignalP"/>
    </source>
</evidence>
<dbReference type="AlphaFoldDB" id="A0A3M7RWV4"/>
<sequence>MIPKISQAVLILFALAIDTQTQCFINPPECGRRIEDIKAERLNKIVGGQQADPEDWGWQVALFIDTTYICVLGPILFLLFILDINEYLPFGVELLKYADDILAYIVGNTFGNLPQEIVDAVQRSTLCKVIFISPLRVLGSSVPTVYLLGQMLETVKSYKYLGFELSDSLDLDLQWRRVRSIVSPVEFLLNQLKLNDWSTPMLICVYRAYCLSHFTYSAVMLTSTSAAAKCEMNAFNSHLWRIMGIDDQTAGSYKLLPIAEFIDHVCEQTLNRILADPNHPITSCQPRNLRLNARFPFQTRKANKAAYHNSFLQKFLRKLRNDSNSQNARASLYLV</sequence>
<keyword evidence="2" id="KW-0548">Nucleotidyltransferase</keyword>
<comment type="caution">
    <text evidence="2">The sequence shown here is derived from an EMBL/GenBank/DDBJ whole genome shotgun (WGS) entry which is preliminary data.</text>
</comment>
<dbReference type="SUPFAM" id="SSF50494">
    <property type="entry name" value="Trypsin-like serine proteases"/>
    <property type="match status" value="1"/>
</dbReference>
<evidence type="ECO:0000313" key="3">
    <source>
        <dbReference type="Proteomes" id="UP000276133"/>
    </source>
</evidence>
<feature type="signal peptide" evidence="1">
    <location>
        <begin position="1"/>
        <end position="21"/>
    </location>
</feature>
<keyword evidence="2" id="KW-0695">RNA-directed DNA polymerase</keyword>
<evidence type="ECO:0000313" key="2">
    <source>
        <dbReference type="EMBL" id="RNA27825.1"/>
    </source>
</evidence>
<dbReference type="GO" id="GO:0003964">
    <property type="term" value="F:RNA-directed DNA polymerase activity"/>
    <property type="evidence" value="ECO:0007669"/>
    <property type="project" value="UniProtKB-KW"/>
</dbReference>
<name>A0A3M7RWV4_BRAPC</name>
<gene>
    <name evidence="2" type="ORF">BpHYR1_006897</name>
</gene>
<reference evidence="2 3" key="1">
    <citation type="journal article" date="2018" name="Sci. Rep.">
        <title>Genomic signatures of local adaptation to the degree of environmental predictability in rotifers.</title>
        <authorList>
            <person name="Franch-Gras L."/>
            <person name="Hahn C."/>
            <person name="Garcia-Roger E.M."/>
            <person name="Carmona M.J."/>
            <person name="Serra M."/>
            <person name="Gomez A."/>
        </authorList>
    </citation>
    <scope>NUCLEOTIDE SEQUENCE [LARGE SCALE GENOMIC DNA]</scope>
    <source>
        <strain evidence="2">HYR1</strain>
    </source>
</reference>
<proteinExistence type="predicted"/>
<dbReference type="InterPro" id="IPR009003">
    <property type="entry name" value="Peptidase_S1_PA"/>
</dbReference>
<keyword evidence="2" id="KW-0808">Transferase</keyword>